<dbReference type="InterPro" id="IPR051681">
    <property type="entry name" value="Ser/Thr_Kinases-Pseudokinases"/>
</dbReference>
<proteinExistence type="predicted"/>
<dbReference type="Pfam" id="PF00069">
    <property type="entry name" value="Pkinase"/>
    <property type="match status" value="1"/>
</dbReference>
<feature type="binding site" evidence="6">
    <location>
        <position position="473"/>
    </location>
    <ligand>
        <name>ATP</name>
        <dbReference type="ChEBI" id="CHEBI:30616"/>
    </ligand>
</feature>
<evidence type="ECO:0000313" key="10">
    <source>
        <dbReference type="EMBL" id="GAX83628.1"/>
    </source>
</evidence>
<dbReference type="GO" id="GO:0004674">
    <property type="term" value="F:protein serine/threonine kinase activity"/>
    <property type="evidence" value="ECO:0007669"/>
    <property type="project" value="UniProtKB-KW"/>
</dbReference>
<dbReference type="PANTHER" id="PTHR44329:SF214">
    <property type="entry name" value="PROTEIN KINASE DOMAIN-CONTAINING PROTEIN"/>
    <property type="match status" value="1"/>
</dbReference>
<dbReference type="InterPro" id="IPR008271">
    <property type="entry name" value="Ser/Thr_kinase_AS"/>
</dbReference>
<sequence>MPEVTPLLADLLSYSTSSRVLELRVGDAALLAEEHKLMAYVWQFAPLLEGELTLQAHVERQTSSNTCPGPFAPYVQSTLKFMSTTALQALQLKDLQDAQRPEALAWRNVSTYRQEWKAQIKNLLVGNYDPVVCRGVRYGNGASVNSRSLSIINWPAIIIAEDGSKHWGMVEQVRPCSAAFQEAWCLRDLLAIKHTPACISVVERESGQLLWQNAASMAMFGCHGLFMVCESEDYDFKGLNGKKEATHKPYSPSLQRIQQQQSPAPAALSLRHEGGSDPPASETNHKPDVKMLDENFLMLLLSEEDIKGLEASISKGVTFRCRVEIKNTKLRKCMGLGSSFEEVHHDVQISLSRDPITLKQVLTVSQIDVSETVKAQKQLEEAHAQLAEEKSRMDSLLKRQYDLIACLGLCAEVARSGINNEAAAELIASVQRQITAGEAVPGGEQIQILEDLGSGAYGKVSKGIWRGREVAVKTMVLPTNMSSKESRERMALMEAAISTTLSHPNIVQTYSYSLVPLRCIPSEPTHTGYLEKVQVPDAAFGTSNASINLTPSSLSAYQVLEDLSIQSSGKKKQATSTDSGDSFRRRLDQLESDEPSIDRLLNAVHEAEKDLKLRQKQGRKSRSIPVVPFSQKDGFPKESLPLYPYHPIRQGEPSAIGVGLPDQLERKSFISSHAVANATVTSSGEHAMPALAGFEVKLVLEYCDAGSLRSALMDEVFIDEASGKVDMAAVMSVATGVARGMQHLHQQNIVHADLKPGNILLCSRREIAASTLLRTGSSINQRAAGSSMTDGTHSIPGVGDGMRTASLVAKIADFGLSFKMDMTETHMSSMFQGTVTHMAPEVIVEGCQSKAADVYAYGITLWELYTSSRPFLAVGHAASLPYQVAHCGLRPEWPPDVPAPYAHLAERCWDASPSHRPSFDEILNCLSEMQLELGLPD</sequence>
<comment type="caution">
    <text evidence="10">The sequence shown here is derived from an EMBL/GenBank/DDBJ whole genome shotgun (WGS) entry which is preliminary data.</text>
</comment>
<dbReference type="Pfam" id="PF07714">
    <property type="entry name" value="PK_Tyr_Ser-Thr"/>
    <property type="match status" value="1"/>
</dbReference>
<evidence type="ECO:0000256" key="2">
    <source>
        <dbReference type="ARBA" id="ARBA00022679"/>
    </source>
</evidence>
<dbReference type="InterPro" id="IPR011009">
    <property type="entry name" value="Kinase-like_dom_sf"/>
</dbReference>
<keyword evidence="2" id="KW-0808">Transferase</keyword>
<dbReference type="SMART" id="SM00220">
    <property type="entry name" value="S_TKc"/>
    <property type="match status" value="1"/>
</dbReference>
<feature type="compositionally biased region" description="Low complexity" evidence="8">
    <location>
        <begin position="251"/>
        <end position="269"/>
    </location>
</feature>
<feature type="domain" description="Protein kinase" evidence="9">
    <location>
        <begin position="446"/>
        <end position="931"/>
    </location>
</feature>
<evidence type="ECO:0000256" key="6">
    <source>
        <dbReference type="PROSITE-ProRule" id="PRU10141"/>
    </source>
</evidence>
<dbReference type="InterPro" id="IPR017441">
    <property type="entry name" value="Protein_kinase_ATP_BS"/>
</dbReference>
<evidence type="ECO:0000256" key="7">
    <source>
        <dbReference type="SAM" id="Coils"/>
    </source>
</evidence>
<feature type="region of interest" description="Disordered" evidence="8">
    <location>
        <begin position="245"/>
        <end position="288"/>
    </location>
</feature>
<dbReference type="PROSITE" id="PS00107">
    <property type="entry name" value="PROTEIN_KINASE_ATP"/>
    <property type="match status" value="1"/>
</dbReference>
<dbReference type="AlphaFoldDB" id="A0A250XKM9"/>
<dbReference type="SUPFAM" id="SSF56112">
    <property type="entry name" value="Protein kinase-like (PK-like)"/>
    <property type="match status" value="1"/>
</dbReference>
<feature type="coiled-coil region" evidence="7">
    <location>
        <begin position="369"/>
        <end position="399"/>
    </location>
</feature>
<keyword evidence="1" id="KW-0723">Serine/threonine-protein kinase</keyword>
<dbReference type="EMBL" id="BEGY01000103">
    <property type="protein sequence ID" value="GAX83628.1"/>
    <property type="molecule type" value="Genomic_DNA"/>
</dbReference>
<evidence type="ECO:0000256" key="3">
    <source>
        <dbReference type="ARBA" id="ARBA00022741"/>
    </source>
</evidence>
<keyword evidence="11" id="KW-1185">Reference proteome</keyword>
<dbReference type="Gene3D" id="1.10.510.10">
    <property type="entry name" value="Transferase(Phosphotransferase) domain 1"/>
    <property type="match status" value="1"/>
</dbReference>
<dbReference type="PROSITE" id="PS50011">
    <property type="entry name" value="PROTEIN_KINASE_DOM"/>
    <property type="match status" value="1"/>
</dbReference>
<dbReference type="PROSITE" id="PS00108">
    <property type="entry name" value="PROTEIN_KINASE_ST"/>
    <property type="match status" value="1"/>
</dbReference>
<evidence type="ECO:0000313" key="11">
    <source>
        <dbReference type="Proteomes" id="UP000232323"/>
    </source>
</evidence>
<dbReference type="GO" id="GO:0005524">
    <property type="term" value="F:ATP binding"/>
    <property type="evidence" value="ECO:0007669"/>
    <property type="project" value="UniProtKB-UniRule"/>
</dbReference>
<dbReference type="InterPro" id="IPR001245">
    <property type="entry name" value="Ser-Thr/Tyr_kinase_cat_dom"/>
</dbReference>
<dbReference type="STRING" id="1157962.A0A250XKM9"/>
<evidence type="ECO:0000259" key="9">
    <source>
        <dbReference type="PROSITE" id="PS50011"/>
    </source>
</evidence>
<name>A0A250XKM9_9CHLO</name>
<dbReference type="Proteomes" id="UP000232323">
    <property type="component" value="Unassembled WGS sequence"/>
</dbReference>
<evidence type="ECO:0000256" key="4">
    <source>
        <dbReference type="ARBA" id="ARBA00022777"/>
    </source>
</evidence>
<dbReference type="PANTHER" id="PTHR44329">
    <property type="entry name" value="SERINE/THREONINE-PROTEIN KINASE TNNI3K-RELATED"/>
    <property type="match status" value="1"/>
</dbReference>
<keyword evidence="5 6" id="KW-0067">ATP-binding</keyword>
<reference evidence="10 11" key="1">
    <citation type="submission" date="2017-08" db="EMBL/GenBank/DDBJ databases">
        <title>Acidophilic green algal genome provides insights into adaptation to an acidic environment.</title>
        <authorList>
            <person name="Hirooka S."/>
            <person name="Hirose Y."/>
            <person name="Kanesaki Y."/>
            <person name="Higuchi S."/>
            <person name="Fujiwara T."/>
            <person name="Onuma R."/>
            <person name="Era A."/>
            <person name="Ohbayashi R."/>
            <person name="Uzuka A."/>
            <person name="Nozaki H."/>
            <person name="Yoshikawa H."/>
            <person name="Miyagishima S.Y."/>
        </authorList>
    </citation>
    <scope>NUCLEOTIDE SEQUENCE [LARGE SCALE GENOMIC DNA]</scope>
    <source>
        <strain evidence="10 11">NIES-2499</strain>
    </source>
</reference>
<dbReference type="InterPro" id="IPR000719">
    <property type="entry name" value="Prot_kinase_dom"/>
</dbReference>
<accession>A0A250XKM9</accession>
<organism evidence="10 11">
    <name type="scientific">Chlamydomonas eustigma</name>
    <dbReference type="NCBI Taxonomy" id="1157962"/>
    <lineage>
        <taxon>Eukaryota</taxon>
        <taxon>Viridiplantae</taxon>
        <taxon>Chlorophyta</taxon>
        <taxon>core chlorophytes</taxon>
        <taxon>Chlorophyceae</taxon>
        <taxon>CS clade</taxon>
        <taxon>Chlamydomonadales</taxon>
        <taxon>Chlamydomonadaceae</taxon>
        <taxon>Chlamydomonas</taxon>
    </lineage>
</organism>
<keyword evidence="3 6" id="KW-0547">Nucleotide-binding</keyword>
<evidence type="ECO:0000256" key="8">
    <source>
        <dbReference type="SAM" id="MobiDB-lite"/>
    </source>
</evidence>
<evidence type="ECO:0000256" key="5">
    <source>
        <dbReference type="ARBA" id="ARBA00022840"/>
    </source>
</evidence>
<dbReference type="OrthoDB" id="4062651at2759"/>
<dbReference type="Gene3D" id="3.30.200.20">
    <property type="entry name" value="Phosphorylase Kinase, domain 1"/>
    <property type="match status" value="1"/>
</dbReference>
<keyword evidence="4" id="KW-0418">Kinase</keyword>
<keyword evidence="7" id="KW-0175">Coiled coil</keyword>
<evidence type="ECO:0000256" key="1">
    <source>
        <dbReference type="ARBA" id="ARBA00022527"/>
    </source>
</evidence>
<protein>
    <recommendedName>
        <fullName evidence="9">Protein kinase domain-containing protein</fullName>
    </recommendedName>
</protein>
<gene>
    <name evidence="10" type="ORF">CEUSTIGMA_g11052.t1</name>
</gene>